<dbReference type="Proteomes" id="UP000515819">
    <property type="component" value="Chromosome"/>
</dbReference>
<reference evidence="2 3" key="1">
    <citation type="submission" date="2020-08" db="EMBL/GenBank/DDBJ databases">
        <authorList>
            <person name="Liu C."/>
            <person name="Sun Q."/>
        </authorList>
    </citation>
    <scope>NUCLEOTIDE SEQUENCE [LARGE SCALE GENOMIC DNA]</scope>
    <source>
        <strain evidence="2 3">NSJ-4</strain>
    </source>
</reference>
<dbReference type="AlphaFoldDB" id="A0A7G9FPS0"/>
<organism evidence="2 3">
    <name type="scientific">Wujia chipingensis</name>
    <dbReference type="NCBI Taxonomy" id="2763670"/>
    <lineage>
        <taxon>Bacteria</taxon>
        <taxon>Bacillati</taxon>
        <taxon>Bacillota</taxon>
        <taxon>Clostridia</taxon>
        <taxon>Lachnospirales</taxon>
        <taxon>Lachnospiraceae</taxon>
        <taxon>Wujia</taxon>
    </lineage>
</organism>
<gene>
    <name evidence="2" type="ORF">H9Q76_04520</name>
</gene>
<dbReference type="RefSeq" id="WP_021985002.1">
    <property type="nucleotide sequence ID" value="NZ_CP060632.1"/>
</dbReference>
<comment type="similarity">
    <text evidence="1">Belongs to the asp23 family.</text>
</comment>
<dbReference type="PANTHER" id="PTHR34297:SF1">
    <property type="entry name" value="ASP23_GLS24 FAMILY ENVELOPE STRESS RESPONSE PROTEIN"/>
    <property type="match status" value="1"/>
</dbReference>
<protein>
    <submittedName>
        <fullName evidence="2">Asp23/Gls24 family envelope stress response protein</fullName>
    </submittedName>
</protein>
<dbReference type="KEGG" id="wcp:H9Q76_04520"/>
<evidence type="ECO:0000313" key="2">
    <source>
        <dbReference type="EMBL" id="QNM00552.1"/>
    </source>
</evidence>
<dbReference type="PANTHER" id="PTHR34297">
    <property type="entry name" value="HYPOTHETICAL CYTOSOLIC PROTEIN-RELATED"/>
    <property type="match status" value="1"/>
</dbReference>
<sequence>MSDMINEEEKIGKISIADGVVASIAGIAAIEVEGVSKLTGNISKELVAKLGKKNLANGVKVEITDGNVVVDVSLEVEYGTSIKKVSEGVQEKVKQAIENMTGLHVRVVNVVVSGIKMNKE</sequence>
<proteinExistence type="inferred from homology"/>
<dbReference type="Pfam" id="PF03780">
    <property type="entry name" value="Asp23"/>
    <property type="match status" value="1"/>
</dbReference>
<evidence type="ECO:0000256" key="1">
    <source>
        <dbReference type="ARBA" id="ARBA00005721"/>
    </source>
</evidence>
<dbReference type="EMBL" id="CP060632">
    <property type="protein sequence ID" value="QNM00552.1"/>
    <property type="molecule type" value="Genomic_DNA"/>
</dbReference>
<name>A0A7G9FPS0_9FIRM</name>
<dbReference type="InterPro" id="IPR005531">
    <property type="entry name" value="Asp23"/>
</dbReference>
<evidence type="ECO:0000313" key="3">
    <source>
        <dbReference type="Proteomes" id="UP000515819"/>
    </source>
</evidence>
<accession>A0A7G9FPS0</accession>
<keyword evidence="3" id="KW-1185">Reference proteome</keyword>